<keyword evidence="1" id="KW-0175">Coiled coil</keyword>
<name>A0A4Q9M4L7_9APHY</name>
<evidence type="ECO:0000259" key="2">
    <source>
        <dbReference type="Pfam" id="PF12937"/>
    </source>
</evidence>
<dbReference type="EMBL" id="ML143572">
    <property type="protein sequence ID" value="TBU21850.1"/>
    <property type="molecule type" value="Genomic_DNA"/>
</dbReference>
<proteinExistence type="predicted"/>
<feature type="domain" description="F-box" evidence="2">
    <location>
        <begin position="76"/>
        <end position="123"/>
    </location>
</feature>
<protein>
    <recommendedName>
        <fullName evidence="2">F-box domain-containing protein</fullName>
    </recommendedName>
</protein>
<sequence>MTTLLSDAERQQFRIEPTPEVVQAAEDTILSHERAIGGLEERVAALLNQVRDLRYEQARHRAAIARCRGLVTLARRLPEELLIRIFELLVEDGWTRAPVVVSHVCTAWRRAAGAPKVWAHVYVRCDDANVHERTRFWLRMARGADLHVTVAASWRIPQWQIGQLMGLLVERSGQWRSLRVETDSLRHAELVLGQCDRPLPELRSVAIKTAAIDSADAGVNDLSILTERFGDERAPRLARVEYASSVIPRIPIFPAHITSLALDIYESNPHRPLSTASIIEVLEQLTQLKSLALTMPLAYEAAFVPLPDDDLERAVSLPNLDTLVCYGPTDLNELLPHIHAPALRRLHIRSLEDVGYRQQPIGPSLLLFLERSAPPLELLELHDIDLSPETFAAVFAAVSGTLRELRLHESSISDATIQLLHGPRGLCPHLTKIDFRWCGMLQGRALVDWVRSRCAVDDIPGGRVGEPIEEVGVVNCAFVLEEDVMDLARMTVCRIVMRDGDDYCRSRGLGCCSNGRYRTRLRMRHLTDLAAGRDTDIRLVL</sequence>
<dbReference type="OrthoDB" id="3063971at2759"/>
<feature type="coiled-coil region" evidence="1">
    <location>
        <begin position="22"/>
        <end position="56"/>
    </location>
</feature>
<dbReference type="Gene3D" id="3.80.10.10">
    <property type="entry name" value="Ribonuclease Inhibitor"/>
    <property type="match status" value="1"/>
</dbReference>
<dbReference type="InterPro" id="IPR036047">
    <property type="entry name" value="F-box-like_dom_sf"/>
</dbReference>
<dbReference type="Pfam" id="PF12937">
    <property type="entry name" value="F-box-like"/>
    <property type="match status" value="1"/>
</dbReference>
<evidence type="ECO:0000313" key="3">
    <source>
        <dbReference type="EMBL" id="TBU21850.1"/>
    </source>
</evidence>
<organism evidence="3">
    <name type="scientific">Dichomitus squalens</name>
    <dbReference type="NCBI Taxonomy" id="114155"/>
    <lineage>
        <taxon>Eukaryota</taxon>
        <taxon>Fungi</taxon>
        <taxon>Dikarya</taxon>
        <taxon>Basidiomycota</taxon>
        <taxon>Agaricomycotina</taxon>
        <taxon>Agaricomycetes</taxon>
        <taxon>Polyporales</taxon>
        <taxon>Polyporaceae</taxon>
        <taxon>Dichomitus</taxon>
    </lineage>
</organism>
<evidence type="ECO:0000256" key="1">
    <source>
        <dbReference type="SAM" id="Coils"/>
    </source>
</evidence>
<dbReference type="AlphaFoldDB" id="A0A4Q9M4L7"/>
<dbReference type="SUPFAM" id="SSF52047">
    <property type="entry name" value="RNI-like"/>
    <property type="match status" value="1"/>
</dbReference>
<dbReference type="Proteomes" id="UP000292957">
    <property type="component" value="Unassembled WGS sequence"/>
</dbReference>
<accession>A0A4Q9M4L7</accession>
<dbReference type="InterPro" id="IPR001810">
    <property type="entry name" value="F-box_dom"/>
</dbReference>
<dbReference type="Gene3D" id="1.20.1280.50">
    <property type="match status" value="1"/>
</dbReference>
<gene>
    <name evidence="3" type="ORF">BD311DRAFT_733887</name>
</gene>
<dbReference type="SUPFAM" id="SSF81383">
    <property type="entry name" value="F-box domain"/>
    <property type="match status" value="1"/>
</dbReference>
<reference evidence="3" key="1">
    <citation type="submission" date="2019-01" db="EMBL/GenBank/DDBJ databases">
        <title>Draft genome sequences of three monokaryotic isolates of the white-rot basidiomycete fungus Dichomitus squalens.</title>
        <authorList>
            <consortium name="DOE Joint Genome Institute"/>
            <person name="Lopez S.C."/>
            <person name="Andreopoulos B."/>
            <person name="Pangilinan J."/>
            <person name="Lipzen A."/>
            <person name="Riley R."/>
            <person name="Ahrendt S."/>
            <person name="Ng V."/>
            <person name="Barry K."/>
            <person name="Daum C."/>
            <person name="Grigoriev I.V."/>
            <person name="Hilden K.S."/>
            <person name="Makela M.R."/>
            <person name="de Vries R.P."/>
        </authorList>
    </citation>
    <scope>NUCLEOTIDE SEQUENCE [LARGE SCALE GENOMIC DNA]</scope>
    <source>
        <strain evidence="3">OM18370.1</strain>
    </source>
</reference>
<dbReference type="InterPro" id="IPR032675">
    <property type="entry name" value="LRR_dom_sf"/>
</dbReference>